<dbReference type="VEuPathDB" id="FungiDB:AN4116"/>
<gene>
    <name evidence="1" type="ORF">ANIA_04116</name>
</gene>
<dbReference type="GeneID" id="2873539"/>
<proteinExistence type="predicted"/>
<dbReference type="InParanoid" id="Q5B5R4"/>
<dbReference type="Proteomes" id="UP000000560">
    <property type="component" value="Chromosome II"/>
</dbReference>
<accession>C8V519</accession>
<name>Q5B5R4_EMENI</name>
<organism evidence="1 2">
    <name type="scientific">Emericella nidulans (strain FGSC A4 / ATCC 38163 / CBS 112.46 / NRRL 194 / M139)</name>
    <name type="common">Aspergillus nidulans</name>
    <dbReference type="NCBI Taxonomy" id="227321"/>
    <lineage>
        <taxon>Eukaryota</taxon>
        <taxon>Fungi</taxon>
        <taxon>Dikarya</taxon>
        <taxon>Ascomycota</taxon>
        <taxon>Pezizomycotina</taxon>
        <taxon>Eurotiomycetes</taxon>
        <taxon>Eurotiomycetidae</taxon>
        <taxon>Eurotiales</taxon>
        <taxon>Aspergillaceae</taxon>
        <taxon>Aspergillus</taxon>
        <taxon>Aspergillus subgen. Nidulantes</taxon>
    </lineage>
</organism>
<dbReference type="HOGENOM" id="CLU_746021_0_0_1"/>
<dbReference type="RefSeq" id="XP_661720.1">
    <property type="nucleotide sequence ID" value="XM_656628.1"/>
</dbReference>
<reference evidence="2" key="2">
    <citation type="journal article" date="2009" name="Fungal Genet. Biol.">
        <title>The 2008 update of the Aspergillus nidulans genome annotation: a community effort.</title>
        <authorList>
            <person name="Wortman J.R."/>
            <person name="Gilsenan J.M."/>
            <person name="Joardar V."/>
            <person name="Deegan J."/>
            <person name="Clutterbuck J."/>
            <person name="Andersen M.R."/>
            <person name="Archer D."/>
            <person name="Bencina M."/>
            <person name="Braus G."/>
            <person name="Coutinho P."/>
            <person name="von Dohren H."/>
            <person name="Doonan J."/>
            <person name="Driessen A.J."/>
            <person name="Durek P."/>
            <person name="Espeso E."/>
            <person name="Fekete E."/>
            <person name="Flipphi M."/>
            <person name="Estrada C.G."/>
            <person name="Geysens S."/>
            <person name="Goldman G."/>
            <person name="de Groot P.W."/>
            <person name="Hansen K."/>
            <person name="Harris S.D."/>
            <person name="Heinekamp T."/>
            <person name="Helmstaedt K."/>
            <person name="Henrissat B."/>
            <person name="Hofmann G."/>
            <person name="Homan T."/>
            <person name="Horio T."/>
            <person name="Horiuchi H."/>
            <person name="James S."/>
            <person name="Jones M."/>
            <person name="Karaffa L."/>
            <person name="Karanyi Z."/>
            <person name="Kato M."/>
            <person name="Keller N."/>
            <person name="Kelly D.E."/>
            <person name="Kiel J.A."/>
            <person name="Kim J.M."/>
            <person name="van der Klei I.J."/>
            <person name="Klis F.M."/>
            <person name="Kovalchuk A."/>
            <person name="Krasevec N."/>
            <person name="Kubicek C.P."/>
            <person name="Liu B."/>
            <person name="Maccabe A."/>
            <person name="Meyer V."/>
            <person name="Mirabito P."/>
            <person name="Miskei M."/>
            <person name="Mos M."/>
            <person name="Mullins J."/>
            <person name="Nelson D.R."/>
            <person name="Nielsen J."/>
            <person name="Oakley B.R."/>
            <person name="Osmani S.A."/>
            <person name="Pakula T."/>
            <person name="Paszewski A."/>
            <person name="Paulsen I."/>
            <person name="Pilsyk S."/>
            <person name="Pocsi I."/>
            <person name="Punt P.J."/>
            <person name="Ram A.F."/>
            <person name="Ren Q."/>
            <person name="Robellet X."/>
            <person name="Robson G."/>
            <person name="Seiboth B."/>
            <person name="van Solingen P."/>
            <person name="Specht T."/>
            <person name="Sun J."/>
            <person name="Taheri-Talesh N."/>
            <person name="Takeshita N."/>
            <person name="Ussery D."/>
            <person name="vanKuyk P.A."/>
            <person name="Visser H."/>
            <person name="van de Vondervoort P.J."/>
            <person name="de Vries R.P."/>
            <person name="Walton J."/>
            <person name="Xiang X."/>
            <person name="Xiong Y."/>
            <person name="Zeng A.P."/>
            <person name="Brandt B.W."/>
            <person name="Cornell M.J."/>
            <person name="van den Hondel C.A."/>
            <person name="Visser J."/>
            <person name="Oliver S.G."/>
            <person name="Turner G."/>
        </authorList>
    </citation>
    <scope>GENOME REANNOTATION</scope>
    <source>
        <strain evidence="2">FGSC A4 / ATCC 38163 / CBS 112.46 / NRRL 194 / M139</strain>
    </source>
</reference>
<dbReference type="KEGG" id="ani:ANIA_04116"/>
<accession>Q5B5R4</accession>
<protein>
    <submittedName>
        <fullName evidence="1">Uncharacterized protein</fullName>
    </submittedName>
</protein>
<reference evidence="2" key="1">
    <citation type="journal article" date="2005" name="Nature">
        <title>Sequencing of Aspergillus nidulans and comparative analysis with A. fumigatus and A. oryzae.</title>
        <authorList>
            <person name="Galagan J.E."/>
            <person name="Calvo S.E."/>
            <person name="Cuomo C."/>
            <person name="Ma L.J."/>
            <person name="Wortman J.R."/>
            <person name="Batzoglou S."/>
            <person name="Lee S.I."/>
            <person name="Basturkmen M."/>
            <person name="Spevak C.C."/>
            <person name="Clutterbuck J."/>
            <person name="Kapitonov V."/>
            <person name="Jurka J."/>
            <person name="Scazzocchio C."/>
            <person name="Farman M."/>
            <person name="Butler J."/>
            <person name="Purcell S."/>
            <person name="Harris S."/>
            <person name="Braus G.H."/>
            <person name="Draht O."/>
            <person name="Busch S."/>
            <person name="D'Enfert C."/>
            <person name="Bouchier C."/>
            <person name="Goldman G.H."/>
            <person name="Bell-Pedersen D."/>
            <person name="Griffiths-Jones S."/>
            <person name="Doonan J.H."/>
            <person name="Yu J."/>
            <person name="Vienken K."/>
            <person name="Pain A."/>
            <person name="Freitag M."/>
            <person name="Selker E.U."/>
            <person name="Archer D.B."/>
            <person name="Penalva M.A."/>
            <person name="Oakley B.R."/>
            <person name="Momany M."/>
            <person name="Tanaka T."/>
            <person name="Kumagai T."/>
            <person name="Asai K."/>
            <person name="Machida M."/>
            <person name="Nierman W.C."/>
            <person name="Denning D.W."/>
            <person name="Caddick M."/>
            <person name="Hynes M."/>
            <person name="Paoletti M."/>
            <person name="Fischer R."/>
            <person name="Miller B."/>
            <person name="Dyer P."/>
            <person name="Sachs M.S."/>
            <person name="Osmani S.A."/>
            <person name="Birren B.W."/>
        </authorList>
    </citation>
    <scope>NUCLEOTIDE SEQUENCE [LARGE SCALE GENOMIC DNA]</scope>
    <source>
        <strain evidence="2">FGSC A4 / ATCC 38163 / CBS 112.46 / NRRL 194 / M139</strain>
    </source>
</reference>
<evidence type="ECO:0000313" key="2">
    <source>
        <dbReference type="Proteomes" id="UP000000560"/>
    </source>
</evidence>
<dbReference type="OrthoDB" id="5125733at2759"/>
<dbReference type="AlphaFoldDB" id="Q5B5R4"/>
<keyword evidence="2" id="KW-1185">Reference proteome</keyword>
<dbReference type="EMBL" id="BN001302">
    <property type="protein sequence ID" value="CBF74673.1"/>
    <property type="molecule type" value="Genomic_DNA"/>
</dbReference>
<evidence type="ECO:0000313" key="1">
    <source>
        <dbReference type="EMBL" id="CBF74673.1"/>
    </source>
</evidence>
<sequence length="371" mass="40326">MQVSVVSGQDAIAINLPARYEQRLRLDTIYPFQTEFTRAAFSTAAAVYKTEPFTLRDMVSSAENGCRGCRFLAAVLAGVGSVYAYTELELAGMAFKWLGSSFTLDMTMEDGTQSSGGCFSETIPDSCILIPDPGWPAVYLGVRDCQGAGTIVQGPLPALHAIVGVSGTDALTTDSLLHKLEFQVGCQGGLSYECGGDSIAPHFKPVPTVMNVAKLKTLSELKAAEGGGGLVGDDFTMLIYRNWVDIVVSYAKLDITVPSDRFSAISVTAKIVSRNMKSEYLAGIWRATFMEEGLLWAHSAVTVEADGPLNQDWTRCTFAEPALDLMGAKLSFYADAYIDRDKYGFWNALAKGRAGLRHVIYFMFLERDALR</sequence>